<accession>A0A9W4XA04</accession>
<name>A0A9W4XA04_9ASCO</name>
<protein>
    <submittedName>
        <fullName evidence="1">Uncharacterized protein</fullName>
    </submittedName>
</protein>
<sequence>MSSLGSPCDSCLTLSSLQSQISNQYLQNYILNRLRDDFEIIITYNHSDIFIKTSSISSLISSITKSNTEITVNHLLIYLFYHSKLLFNHKYLINQFKLIHLGKNYPFQLINQSPTLESLKINQFPKLFLTINDDWEKFERSNFRYFNVESYLIRYENFKDKSTGNITYVDTIVRKLKRNNSTSSDQTIKSNDKFVKRKRMKIFKFFKRIVV</sequence>
<dbReference type="AlphaFoldDB" id="A0A9W4XA04"/>
<gene>
    <name evidence="1" type="ORF">CANVERA_P2276</name>
</gene>
<evidence type="ECO:0000313" key="1">
    <source>
        <dbReference type="EMBL" id="CAI5757763.1"/>
    </source>
</evidence>
<proteinExistence type="predicted"/>
<evidence type="ECO:0000313" key="2">
    <source>
        <dbReference type="Proteomes" id="UP001152885"/>
    </source>
</evidence>
<organism evidence="1 2">
    <name type="scientific">Candida verbasci</name>
    <dbReference type="NCBI Taxonomy" id="1227364"/>
    <lineage>
        <taxon>Eukaryota</taxon>
        <taxon>Fungi</taxon>
        <taxon>Dikarya</taxon>
        <taxon>Ascomycota</taxon>
        <taxon>Saccharomycotina</taxon>
        <taxon>Pichiomycetes</taxon>
        <taxon>Debaryomycetaceae</taxon>
        <taxon>Candida/Lodderomyces clade</taxon>
        <taxon>Candida</taxon>
    </lineage>
</organism>
<keyword evidence="2" id="KW-1185">Reference proteome</keyword>
<dbReference type="EMBL" id="CANTUO010000002">
    <property type="protein sequence ID" value="CAI5757763.1"/>
    <property type="molecule type" value="Genomic_DNA"/>
</dbReference>
<dbReference type="OrthoDB" id="4022859at2759"/>
<dbReference type="Proteomes" id="UP001152885">
    <property type="component" value="Unassembled WGS sequence"/>
</dbReference>
<comment type="caution">
    <text evidence="1">The sequence shown here is derived from an EMBL/GenBank/DDBJ whole genome shotgun (WGS) entry which is preliminary data.</text>
</comment>
<reference evidence="1" key="1">
    <citation type="submission" date="2022-12" db="EMBL/GenBank/DDBJ databases">
        <authorList>
            <person name="Brejova B."/>
        </authorList>
    </citation>
    <scope>NUCLEOTIDE SEQUENCE</scope>
</reference>